<comment type="catalytic activity">
    <reaction evidence="13">
        <text>a di-trans,poly-cis-dolichyl beta-D-mannosyl phosphate + L-seryl-[protein] = 3-O-(alpha-D-mannosyl)-L-seryl-[protein] + a di-trans,poly-cis-dolichyl phosphate + H(+)</text>
        <dbReference type="Rhea" id="RHEA:17377"/>
        <dbReference type="Rhea" id="RHEA-COMP:9863"/>
        <dbReference type="Rhea" id="RHEA-COMP:13546"/>
        <dbReference type="Rhea" id="RHEA-COMP:19498"/>
        <dbReference type="Rhea" id="RHEA-COMP:19501"/>
        <dbReference type="ChEBI" id="CHEBI:15378"/>
        <dbReference type="ChEBI" id="CHEBI:29999"/>
        <dbReference type="ChEBI" id="CHEBI:57683"/>
        <dbReference type="ChEBI" id="CHEBI:58211"/>
        <dbReference type="ChEBI" id="CHEBI:137321"/>
        <dbReference type="EC" id="2.4.1.109"/>
    </reaction>
</comment>
<comment type="similarity">
    <text evidence="3">Belongs to the glycosyltransferase 39 family.</text>
</comment>
<feature type="transmembrane region" description="Helical" evidence="15">
    <location>
        <begin position="211"/>
        <end position="231"/>
    </location>
</feature>
<feature type="transmembrane region" description="Helical" evidence="15">
    <location>
        <begin position="161"/>
        <end position="181"/>
    </location>
</feature>
<dbReference type="InterPro" id="IPR003342">
    <property type="entry name" value="ArnT-like_N"/>
</dbReference>
<dbReference type="PANTHER" id="PTHR10050:SF50">
    <property type="entry name" value="DOLICHYL-PHOSPHATE-MANNOSE--PROTEIN MANNOSYLTRANSFERASE 1-RELATED"/>
    <property type="match status" value="1"/>
</dbReference>
<evidence type="ECO:0000313" key="18">
    <source>
        <dbReference type="Proteomes" id="UP000284706"/>
    </source>
</evidence>
<evidence type="ECO:0000259" key="16">
    <source>
        <dbReference type="PROSITE" id="PS50919"/>
    </source>
</evidence>
<feature type="transmembrane region" description="Helical" evidence="15">
    <location>
        <begin position="188"/>
        <end position="205"/>
    </location>
</feature>
<evidence type="ECO:0000256" key="5">
    <source>
        <dbReference type="ARBA" id="ARBA00022676"/>
    </source>
</evidence>
<evidence type="ECO:0000256" key="1">
    <source>
        <dbReference type="ARBA" id="ARBA00004477"/>
    </source>
</evidence>
<dbReference type="EMBL" id="NHYE01000569">
    <property type="protein sequence ID" value="PPR04796.1"/>
    <property type="molecule type" value="Genomic_DNA"/>
</dbReference>
<dbReference type="InterPro" id="IPR016093">
    <property type="entry name" value="MIR_motif"/>
</dbReference>
<feature type="transmembrane region" description="Helical" evidence="15">
    <location>
        <begin position="266"/>
        <end position="286"/>
    </location>
</feature>
<feature type="domain" description="MIR" evidence="16">
    <location>
        <begin position="351"/>
        <end position="405"/>
    </location>
</feature>
<dbReference type="InParanoid" id="A0A409YP59"/>
<feature type="region of interest" description="Disordered" evidence="14">
    <location>
        <begin position="1"/>
        <end position="62"/>
    </location>
</feature>
<dbReference type="STRING" id="231916.A0A409YP59"/>
<dbReference type="Proteomes" id="UP000284706">
    <property type="component" value="Unassembled WGS sequence"/>
</dbReference>
<dbReference type="EC" id="2.4.1.109" evidence="4"/>
<dbReference type="Pfam" id="PF02815">
    <property type="entry name" value="MIR"/>
    <property type="match status" value="1"/>
</dbReference>
<protein>
    <recommendedName>
        <fullName evidence="4">dolichyl-phosphate-mannose--protein mannosyltransferase</fullName>
        <ecNumber evidence="4">2.4.1.109</ecNumber>
    </recommendedName>
</protein>
<evidence type="ECO:0000256" key="13">
    <source>
        <dbReference type="ARBA" id="ARBA00045102"/>
    </source>
</evidence>
<evidence type="ECO:0000256" key="6">
    <source>
        <dbReference type="ARBA" id="ARBA00022679"/>
    </source>
</evidence>
<evidence type="ECO:0000256" key="11">
    <source>
        <dbReference type="ARBA" id="ARBA00023136"/>
    </source>
</evidence>
<accession>A0A409YP59</accession>
<evidence type="ECO:0000256" key="7">
    <source>
        <dbReference type="ARBA" id="ARBA00022692"/>
    </source>
</evidence>
<evidence type="ECO:0000256" key="3">
    <source>
        <dbReference type="ARBA" id="ARBA00007222"/>
    </source>
</evidence>
<keyword evidence="6" id="KW-0808">Transferase</keyword>
<proteinExistence type="inferred from homology"/>
<keyword evidence="10 15" id="KW-1133">Transmembrane helix</keyword>
<name>A0A409YP59_9AGAR</name>
<comment type="subcellular location">
    <subcellularLocation>
        <location evidence="1">Endoplasmic reticulum membrane</location>
        <topology evidence="1">Multi-pass membrane protein</topology>
    </subcellularLocation>
</comment>
<feature type="domain" description="MIR" evidence="16">
    <location>
        <begin position="420"/>
        <end position="479"/>
    </location>
</feature>
<keyword evidence="5" id="KW-0328">Glycosyltransferase</keyword>
<evidence type="ECO:0000256" key="8">
    <source>
        <dbReference type="ARBA" id="ARBA00022737"/>
    </source>
</evidence>
<dbReference type="AlphaFoldDB" id="A0A409YP59"/>
<dbReference type="SUPFAM" id="SSF82109">
    <property type="entry name" value="MIR domain"/>
    <property type="match status" value="1"/>
</dbReference>
<evidence type="ECO:0000256" key="10">
    <source>
        <dbReference type="ARBA" id="ARBA00022989"/>
    </source>
</evidence>
<evidence type="ECO:0000256" key="12">
    <source>
        <dbReference type="ARBA" id="ARBA00045085"/>
    </source>
</evidence>
<comment type="pathway">
    <text evidence="2">Protein modification; protein glycosylation.</text>
</comment>
<sequence>MSGNFRARRPASPPPGAAYIPTAATGLGMTSQRFPHPREDHLDADEKRAAASKGYAPGKTGKRYPPGGLNMTSGEWKLLVVIVLVACAVRLFRLSKPNSVVFDEVHFGKFASRYIKTRYFVDVHPPLAKLLITLAAFVFGYDGNFDFETIGKIYEHVPYVAMRMVPALLGVATVPLSYLTLRALDCRATTALLASIFITFENGLVTQSRHILLDSPLVFFTALTIFLWCGFCNEDRHEPFSQGWWTWLALSGLSLGAVVSCKWVGLFTIATVGVSTLVQLWNLLGDLRVSPRLFMRHFLARALCLIVIPIVFYMFMFQIHFLILENSGEGDGFMSPEFQHTLGGKGMQDTYADVAVGSTITIRHVNTQGGYLHSHPHNYPGGSKQQQITLYPHIDDNNNWLIVNASLDGDPNFDYTTAPLQPIHPHMRIKLQHIPTQKRLHSHDIRPPISDVDFQNEVSAYGMPGFVGDANDDWIVEIE</sequence>
<dbReference type="SMART" id="SM00472">
    <property type="entry name" value="MIR"/>
    <property type="match status" value="2"/>
</dbReference>
<comment type="catalytic activity">
    <reaction evidence="12">
        <text>a di-trans,poly-cis-dolichyl beta-D-mannosyl phosphate + L-threonyl-[protein] = 3-O-(alpha-D-mannosyl)-L-threonyl-[protein] + a di-trans,poly-cis-dolichyl phosphate + H(+)</text>
        <dbReference type="Rhea" id="RHEA:53396"/>
        <dbReference type="Rhea" id="RHEA-COMP:11060"/>
        <dbReference type="Rhea" id="RHEA-COMP:13547"/>
        <dbReference type="Rhea" id="RHEA-COMP:19498"/>
        <dbReference type="Rhea" id="RHEA-COMP:19501"/>
        <dbReference type="ChEBI" id="CHEBI:15378"/>
        <dbReference type="ChEBI" id="CHEBI:30013"/>
        <dbReference type="ChEBI" id="CHEBI:57683"/>
        <dbReference type="ChEBI" id="CHEBI:58211"/>
        <dbReference type="ChEBI" id="CHEBI:137323"/>
        <dbReference type="EC" id="2.4.1.109"/>
    </reaction>
</comment>
<evidence type="ECO:0000256" key="9">
    <source>
        <dbReference type="ARBA" id="ARBA00022824"/>
    </source>
</evidence>
<organism evidence="17 18">
    <name type="scientific">Gymnopilus dilepis</name>
    <dbReference type="NCBI Taxonomy" id="231916"/>
    <lineage>
        <taxon>Eukaryota</taxon>
        <taxon>Fungi</taxon>
        <taxon>Dikarya</taxon>
        <taxon>Basidiomycota</taxon>
        <taxon>Agaricomycotina</taxon>
        <taxon>Agaricomycetes</taxon>
        <taxon>Agaricomycetidae</taxon>
        <taxon>Agaricales</taxon>
        <taxon>Agaricineae</taxon>
        <taxon>Hymenogastraceae</taxon>
        <taxon>Gymnopilus</taxon>
    </lineage>
</organism>
<evidence type="ECO:0000256" key="14">
    <source>
        <dbReference type="SAM" id="MobiDB-lite"/>
    </source>
</evidence>
<dbReference type="PANTHER" id="PTHR10050">
    <property type="entry name" value="DOLICHYL-PHOSPHATE-MANNOSE--PROTEIN MANNOSYLTRANSFERASE"/>
    <property type="match status" value="1"/>
</dbReference>
<reference evidence="17 18" key="1">
    <citation type="journal article" date="2018" name="Evol. Lett.">
        <title>Horizontal gene cluster transfer increased hallucinogenic mushroom diversity.</title>
        <authorList>
            <person name="Reynolds H.T."/>
            <person name="Vijayakumar V."/>
            <person name="Gluck-Thaler E."/>
            <person name="Korotkin H.B."/>
            <person name="Matheny P.B."/>
            <person name="Slot J.C."/>
        </authorList>
    </citation>
    <scope>NUCLEOTIDE SEQUENCE [LARGE SCALE GENOMIC DNA]</scope>
    <source>
        <strain evidence="17 18">SRW20</strain>
    </source>
</reference>
<dbReference type="InterPro" id="IPR036300">
    <property type="entry name" value="MIR_dom_sf"/>
</dbReference>
<keyword evidence="8" id="KW-0677">Repeat</keyword>
<evidence type="ECO:0000313" key="17">
    <source>
        <dbReference type="EMBL" id="PPR04796.1"/>
    </source>
</evidence>
<feature type="compositionally biased region" description="Basic and acidic residues" evidence="14">
    <location>
        <begin position="36"/>
        <end position="49"/>
    </location>
</feature>
<comment type="caution">
    <text evidence="17">The sequence shown here is derived from an EMBL/GenBank/DDBJ whole genome shotgun (WGS) entry which is preliminary data.</text>
</comment>
<keyword evidence="18" id="KW-1185">Reference proteome</keyword>
<evidence type="ECO:0000256" key="15">
    <source>
        <dbReference type="SAM" id="Phobius"/>
    </source>
</evidence>
<gene>
    <name evidence="17" type="ORF">CVT26_012969</name>
</gene>
<dbReference type="GO" id="GO:0005789">
    <property type="term" value="C:endoplasmic reticulum membrane"/>
    <property type="evidence" value="ECO:0007669"/>
    <property type="project" value="UniProtKB-SubCell"/>
</dbReference>
<dbReference type="InterPro" id="IPR027005">
    <property type="entry name" value="PMT-like"/>
</dbReference>
<evidence type="ECO:0000256" key="2">
    <source>
        <dbReference type="ARBA" id="ARBA00004922"/>
    </source>
</evidence>
<dbReference type="PROSITE" id="PS50919">
    <property type="entry name" value="MIR"/>
    <property type="match status" value="2"/>
</dbReference>
<dbReference type="UniPathway" id="UPA00378"/>
<evidence type="ECO:0000256" key="4">
    <source>
        <dbReference type="ARBA" id="ARBA00012839"/>
    </source>
</evidence>
<feature type="transmembrane region" description="Helical" evidence="15">
    <location>
        <begin position="243"/>
        <end position="260"/>
    </location>
</feature>
<dbReference type="GO" id="GO:0004169">
    <property type="term" value="F:dolichyl-phosphate-mannose-protein mannosyltransferase activity"/>
    <property type="evidence" value="ECO:0007669"/>
    <property type="project" value="UniProtKB-EC"/>
</dbReference>
<dbReference type="OrthoDB" id="292747at2759"/>
<feature type="transmembrane region" description="Helical" evidence="15">
    <location>
        <begin position="119"/>
        <end position="141"/>
    </location>
</feature>
<keyword evidence="9" id="KW-0256">Endoplasmic reticulum</keyword>
<keyword evidence="11 15" id="KW-0472">Membrane</keyword>
<feature type="transmembrane region" description="Helical" evidence="15">
    <location>
        <begin position="298"/>
        <end position="317"/>
    </location>
</feature>
<keyword evidence="7 15" id="KW-0812">Transmembrane</keyword>
<dbReference type="Gene3D" id="2.80.10.50">
    <property type="match status" value="1"/>
</dbReference>
<dbReference type="Pfam" id="PF02366">
    <property type="entry name" value="PMT"/>
    <property type="match status" value="1"/>
</dbReference>
<feature type="non-terminal residue" evidence="17">
    <location>
        <position position="479"/>
    </location>
</feature>